<dbReference type="AlphaFoldDB" id="A0A165Q2M5"/>
<dbReference type="OrthoDB" id="3301863at2759"/>
<evidence type="ECO:0000313" key="1">
    <source>
        <dbReference type="EMBL" id="KZT21830.1"/>
    </source>
</evidence>
<reference evidence="1 2" key="1">
    <citation type="journal article" date="2016" name="Mol. Biol. Evol.">
        <title>Comparative Genomics of Early-Diverging Mushroom-Forming Fungi Provides Insights into the Origins of Lignocellulose Decay Capabilities.</title>
        <authorList>
            <person name="Nagy L.G."/>
            <person name="Riley R."/>
            <person name="Tritt A."/>
            <person name="Adam C."/>
            <person name="Daum C."/>
            <person name="Floudas D."/>
            <person name="Sun H."/>
            <person name="Yadav J.S."/>
            <person name="Pangilinan J."/>
            <person name="Larsson K.H."/>
            <person name="Matsuura K."/>
            <person name="Barry K."/>
            <person name="Labutti K."/>
            <person name="Kuo R."/>
            <person name="Ohm R.A."/>
            <person name="Bhattacharya S.S."/>
            <person name="Shirouzu T."/>
            <person name="Yoshinaga Y."/>
            <person name="Martin F.M."/>
            <person name="Grigoriev I.V."/>
            <person name="Hibbett D.S."/>
        </authorList>
    </citation>
    <scope>NUCLEOTIDE SEQUENCE [LARGE SCALE GENOMIC DNA]</scope>
    <source>
        <strain evidence="1 2">HHB14362 ss-1</strain>
    </source>
</reference>
<proteinExistence type="predicted"/>
<organism evidence="1 2">
    <name type="scientific">Neolentinus lepideus HHB14362 ss-1</name>
    <dbReference type="NCBI Taxonomy" id="1314782"/>
    <lineage>
        <taxon>Eukaryota</taxon>
        <taxon>Fungi</taxon>
        <taxon>Dikarya</taxon>
        <taxon>Basidiomycota</taxon>
        <taxon>Agaricomycotina</taxon>
        <taxon>Agaricomycetes</taxon>
        <taxon>Gloeophyllales</taxon>
        <taxon>Gloeophyllaceae</taxon>
        <taxon>Neolentinus</taxon>
    </lineage>
</organism>
<gene>
    <name evidence="1" type="ORF">NEOLEDRAFT_1150422</name>
</gene>
<dbReference type="EMBL" id="KV425602">
    <property type="protein sequence ID" value="KZT21830.1"/>
    <property type="molecule type" value="Genomic_DNA"/>
</dbReference>
<dbReference type="Proteomes" id="UP000076761">
    <property type="component" value="Unassembled WGS sequence"/>
</dbReference>
<name>A0A165Q2M5_9AGAM</name>
<protein>
    <submittedName>
        <fullName evidence="1">Uncharacterized protein</fullName>
    </submittedName>
</protein>
<keyword evidence="2" id="KW-1185">Reference proteome</keyword>
<accession>A0A165Q2M5</accession>
<evidence type="ECO:0000313" key="2">
    <source>
        <dbReference type="Proteomes" id="UP000076761"/>
    </source>
</evidence>
<sequence>MSSIDSSSFAASLSRLSLATSATEVDAVSALAGKVNSLRLEKPPHSIQPWDPYTWLDHYLKWSEGKEDCEKDSTERRTARTFVRMYEERYQKECLLLGMFPPEEIAMGALMLTRFIMGEGRTPFGETEAGLVVMHLLDRCYQNDTNRLTEEWDYTIFWGCMENFCENVRGRGSRNLMGKIPFTVEEYERIPLATEMKYKSL</sequence>
<dbReference type="InParanoid" id="A0A165Q2M5"/>